<gene>
    <name evidence="2" type="ORF">JPM2_2600</name>
</gene>
<keyword evidence="3" id="KW-1185">Reference proteome</keyword>
<dbReference type="EMBL" id="AP022325">
    <property type="protein sequence ID" value="BBU47567.1"/>
    <property type="molecule type" value="Genomic_DNA"/>
</dbReference>
<dbReference type="Proteomes" id="UP000464317">
    <property type="component" value="Chromosome"/>
</dbReference>
<protein>
    <recommendedName>
        <fullName evidence="4">NfeD-like C-terminal domain-containing protein</fullName>
    </recommendedName>
</protein>
<reference evidence="2 3" key="1">
    <citation type="submission" date="2020-01" db="EMBL/GenBank/DDBJ databases">
        <title>Complete genome sequence of Mycoplasma felis strain Myco-2.</title>
        <authorList>
            <person name="Kinoshita Y."/>
            <person name="Niwa H."/>
            <person name="Uchida-Fujii E."/>
            <person name="Nukada T."/>
        </authorList>
    </citation>
    <scope>NUCLEOTIDE SEQUENCE [LARGE SCALE GENOMIC DNA]</scope>
    <source>
        <strain evidence="2 3">Myco-2</strain>
    </source>
</reference>
<keyword evidence="1" id="KW-1133">Transmembrane helix</keyword>
<feature type="transmembrane region" description="Helical" evidence="1">
    <location>
        <begin position="50"/>
        <end position="71"/>
    </location>
</feature>
<name>A0A809S0F2_9BACT</name>
<keyword evidence="1" id="KW-0472">Membrane</keyword>
<organism evidence="2 3">
    <name type="scientific">Mycoplasmopsis felis</name>
    <dbReference type="NCBI Taxonomy" id="33923"/>
    <lineage>
        <taxon>Bacteria</taxon>
        <taxon>Bacillati</taxon>
        <taxon>Mycoplasmatota</taxon>
        <taxon>Mycoplasmoidales</taxon>
        <taxon>Metamycoplasmataceae</taxon>
        <taxon>Mycoplasmopsis</taxon>
    </lineage>
</organism>
<evidence type="ECO:0000313" key="3">
    <source>
        <dbReference type="Proteomes" id="UP000464317"/>
    </source>
</evidence>
<evidence type="ECO:0000256" key="1">
    <source>
        <dbReference type="SAM" id="Phobius"/>
    </source>
</evidence>
<evidence type="ECO:0000313" key="2">
    <source>
        <dbReference type="EMBL" id="BBU47567.1"/>
    </source>
</evidence>
<dbReference type="KEGG" id="mfel:JPM2_2600"/>
<keyword evidence="1" id="KW-0812">Transmembrane</keyword>
<proteinExistence type="predicted"/>
<feature type="transmembrane region" description="Helical" evidence="1">
    <location>
        <begin position="7"/>
        <end position="30"/>
    </location>
</feature>
<sequence length="155" mass="18540">MWIFMIVFWSIIILLFILVEIFTTGIWSGMTSLVAIPSLFISIFTKSNEWWMILIQVLLFIILWIILYYGLYKILKNKIKYGQKLEQMIGIDFQKKYILQKESKEIIFSNEDYGLIIINGKKFRTISYEKQGIIQKNTEVFIKEIKGNIFYIERV</sequence>
<dbReference type="AlphaFoldDB" id="A0A809S0F2"/>
<accession>A0A809S0F2</accession>
<evidence type="ECO:0008006" key="4">
    <source>
        <dbReference type="Google" id="ProtNLM"/>
    </source>
</evidence>
<dbReference type="RefSeq" id="WP_161553061.1">
    <property type="nucleotide sequence ID" value="NZ_AP022325.1"/>
</dbReference>